<dbReference type="Gramene" id="TraesCS2B02G139500.1">
    <property type="protein sequence ID" value="TraesCS2B02G139500.1"/>
    <property type="gene ID" value="TraesCS2B02G139500"/>
</dbReference>
<dbReference type="GO" id="GO:0030599">
    <property type="term" value="F:pectinesterase activity"/>
    <property type="evidence" value="ECO:0000318"/>
    <property type="project" value="GO_Central"/>
</dbReference>
<dbReference type="PROSITE" id="PS00503">
    <property type="entry name" value="PECTINESTERASE_2"/>
    <property type="match status" value="1"/>
</dbReference>
<dbReference type="AlphaFoldDB" id="A0A3B6C0S7"/>
<evidence type="ECO:0000313" key="10">
    <source>
        <dbReference type="EnsemblPlants" id="TraesCS2B02G139500.1"/>
    </source>
</evidence>
<protein>
    <recommendedName>
        <fullName evidence="3 8">Pectinesterase</fullName>
        <ecNumber evidence="3 8">3.1.1.11</ecNumber>
    </recommendedName>
</protein>
<evidence type="ECO:0000256" key="6">
    <source>
        <dbReference type="ARBA" id="ARBA00047928"/>
    </source>
</evidence>
<dbReference type="STRING" id="4565.A0A3B6C0S7"/>
<feature type="chain" id="PRO_5043075709" description="Pectinesterase" evidence="8">
    <location>
        <begin position="27"/>
        <end position="345"/>
    </location>
</feature>
<dbReference type="PANTHER" id="PTHR31321">
    <property type="entry name" value="ACYL-COA THIOESTER HYDROLASE YBHC-RELATED"/>
    <property type="match status" value="1"/>
</dbReference>
<evidence type="ECO:0000259" key="9">
    <source>
        <dbReference type="Pfam" id="PF01095"/>
    </source>
</evidence>
<reference evidence="10" key="2">
    <citation type="submission" date="2018-10" db="UniProtKB">
        <authorList>
            <consortium name="EnsemblPlants"/>
        </authorList>
    </citation>
    <scope>IDENTIFICATION</scope>
</reference>
<keyword evidence="11" id="KW-1185">Reference proteome</keyword>
<evidence type="ECO:0000256" key="2">
    <source>
        <dbReference type="ARBA" id="ARBA00008891"/>
    </source>
</evidence>
<dbReference type="UniPathway" id="UPA00545">
    <property type="reaction ID" value="UER00823"/>
</dbReference>
<comment type="catalytic activity">
    <reaction evidence="6 8">
        <text>[(1-&gt;4)-alpha-D-galacturonosyl methyl ester](n) + n H2O = [(1-&gt;4)-alpha-D-galacturonosyl](n) + n methanol + n H(+)</text>
        <dbReference type="Rhea" id="RHEA:22380"/>
        <dbReference type="Rhea" id="RHEA-COMP:14570"/>
        <dbReference type="Rhea" id="RHEA-COMP:14573"/>
        <dbReference type="ChEBI" id="CHEBI:15377"/>
        <dbReference type="ChEBI" id="CHEBI:15378"/>
        <dbReference type="ChEBI" id="CHEBI:17790"/>
        <dbReference type="ChEBI" id="CHEBI:140522"/>
        <dbReference type="ChEBI" id="CHEBI:140523"/>
        <dbReference type="EC" id="3.1.1.11"/>
    </reaction>
</comment>
<dbReference type="Proteomes" id="UP000019116">
    <property type="component" value="Chromosome 2B"/>
</dbReference>
<dbReference type="Gene3D" id="2.160.20.10">
    <property type="entry name" value="Single-stranded right-handed beta-helix, Pectin lyase-like"/>
    <property type="match status" value="1"/>
</dbReference>
<evidence type="ECO:0000313" key="11">
    <source>
        <dbReference type="Proteomes" id="UP000019116"/>
    </source>
</evidence>
<dbReference type="InterPro" id="IPR011050">
    <property type="entry name" value="Pectin_lyase_fold/virulence"/>
</dbReference>
<dbReference type="EnsemblPlants" id="TraesCS2B02G139500.1">
    <property type="protein sequence ID" value="TraesCS2B02G139500.1"/>
    <property type="gene ID" value="TraesCS2B02G139500"/>
</dbReference>
<dbReference type="SUPFAM" id="SSF51126">
    <property type="entry name" value="Pectin lyase-like"/>
    <property type="match status" value="1"/>
</dbReference>
<feature type="active site" evidence="7">
    <location>
        <position position="203"/>
    </location>
</feature>
<comment type="pathway">
    <text evidence="1 8">Glycan metabolism; pectin degradation; 2-dehydro-3-deoxy-D-gluconate from pectin: step 1/5.</text>
</comment>
<organism evidence="10">
    <name type="scientific">Triticum aestivum</name>
    <name type="common">Wheat</name>
    <dbReference type="NCBI Taxonomy" id="4565"/>
    <lineage>
        <taxon>Eukaryota</taxon>
        <taxon>Viridiplantae</taxon>
        <taxon>Streptophyta</taxon>
        <taxon>Embryophyta</taxon>
        <taxon>Tracheophyta</taxon>
        <taxon>Spermatophyta</taxon>
        <taxon>Magnoliopsida</taxon>
        <taxon>Liliopsida</taxon>
        <taxon>Poales</taxon>
        <taxon>Poaceae</taxon>
        <taxon>BOP clade</taxon>
        <taxon>Pooideae</taxon>
        <taxon>Triticodae</taxon>
        <taxon>Triticeae</taxon>
        <taxon>Triticinae</taxon>
        <taxon>Triticum</taxon>
    </lineage>
</organism>
<evidence type="ECO:0000256" key="1">
    <source>
        <dbReference type="ARBA" id="ARBA00005184"/>
    </source>
</evidence>
<dbReference type="EC" id="3.1.1.11" evidence="3 8"/>
<evidence type="ECO:0000256" key="4">
    <source>
        <dbReference type="ARBA" id="ARBA00022801"/>
    </source>
</evidence>
<gene>
    <name evidence="10" type="primary">LOC123040711</name>
</gene>
<name>A0A3B6C0S7_WHEAT</name>
<dbReference type="Pfam" id="PF01095">
    <property type="entry name" value="Pectinesterase"/>
    <property type="match status" value="1"/>
</dbReference>
<dbReference type="OrthoDB" id="2019149at2759"/>
<feature type="domain" description="Pectinesterase catalytic" evidence="9">
    <location>
        <begin position="34"/>
        <end position="337"/>
    </location>
</feature>
<accession>A0A3B6C0S7</accession>
<dbReference type="InterPro" id="IPR012334">
    <property type="entry name" value="Pectin_lyas_fold"/>
</dbReference>
<dbReference type="GO" id="GO:0042545">
    <property type="term" value="P:cell wall modification"/>
    <property type="evidence" value="ECO:0007669"/>
    <property type="project" value="UniProtKB-UniRule"/>
</dbReference>
<dbReference type="OMA" id="HDIAFRN"/>
<dbReference type="InterPro" id="IPR033131">
    <property type="entry name" value="Pectinesterase_Asp_AS"/>
</dbReference>
<evidence type="ECO:0000256" key="8">
    <source>
        <dbReference type="RuleBase" id="RU000589"/>
    </source>
</evidence>
<dbReference type="SMR" id="A0A3B6C0S7"/>
<comment type="similarity">
    <text evidence="2">Belongs to the pectinesterase family.</text>
</comment>
<keyword evidence="4 8" id="KW-0378">Hydrolase</keyword>
<sequence length="345" mass="37526">MGCHGVVSLVALLLVLLLRWPALSSAWAPVSRTITVDKKGRGDFRSVQPAVDSVPDGNREWVKILVRAGHYKEKVTIPKEKCYILLQGEGQSTTEIYYDASNNGTVDDLHLLMRGGSAGAYASGTFESATFTVLADDFVARDIAFMNSHNGFDKRNVSQAVAALVGGDRSAFYGCAFTGFQDTLCDYTGRHYFRDCFIKGAVDFIFGYSQSIYDGCTVVSNVPMSHSRQPGWVTAHGRIGASSPGGLVFKGGEIGGTGRQYLGRAWNEYATVVFYHVNMSGVVIPQGWDGSKNVGPDTMFAEVGNTGPGSDMAMRVPWEKHLTDAEVKRFVDISFIDDGWLAKQP</sequence>
<feature type="signal peptide" evidence="8">
    <location>
        <begin position="1"/>
        <end position="26"/>
    </location>
</feature>
<dbReference type="Gramene" id="TraesCS2B03G0337400.1">
    <property type="protein sequence ID" value="TraesCS2B03G0337400.1.CDS"/>
    <property type="gene ID" value="TraesCS2B03G0337400"/>
</dbReference>
<evidence type="ECO:0000256" key="7">
    <source>
        <dbReference type="PROSITE-ProRule" id="PRU10040"/>
    </source>
</evidence>
<proteinExistence type="inferred from homology"/>
<dbReference type="RefSeq" id="XP_044319419.1">
    <property type="nucleotide sequence ID" value="XM_044463484.1"/>
</dbReference>
<reference evidence="10" key="1">
    <citation type="submission" date="2018-08" db="EMBL/GenBank/DDBJ databases">
        <authorList>
            <person name="Rossello M."/>
        </authorList>
    </citation>
    <scope>NUCLEOTIDE SEQUENCE [LARGE SCALE GENOMIC DNA]</scope>
    <source>
        <strain evidence="10">cv. Chinese Spring</strain>
    </source>
</reference>
<dbReference type="GeneID" id="123040711"/>
<keyword evidence="5 8" id="KW-0063">Aspartyl esterase</keyword>
<evidence type="ECO:0000256" key="3">
    <source>
        <dbReference type="ARBA" id="ARBA00013229"/>
    </source>
</evidence>
<dbReference type="GO" id="GO:0045490">
    <property type="term" value="P:pectin catabolic process"/>
    <property type="evidence" value="ECO:0000318"/>
    <property type="project" value="GO_Central"/>
</dbReference>
<keyword evidence="8" id="KW-0732">Signal</keyword>
<dbReference type="InterPro" id="IPR000070">
    <property type="entry name" value="Pectinesterase_cat"/>
</dbReference>
<evidence type="ECO:0000256" key="5">
    <source>
        <dbReference type="ARBA" id="ARBA00023085"/>
    </source>
</evidence>
<dbReference type="PANTHER" id="PTHR31321:SF99">
    <property type="entry name" value="PECTINESTERASE CATALYTIC DOMAIN-CONTAINING PROTEIN"/>
    <property type="match status" value="1"/>
</dbReference>